<gene>
    <name evidence="3" type="ORF">SKP52_13580</name>
</gene>
<name>A0A0A7PI02_9SPHN</name>
<dbReference type="Proteomes" id="UP000030907">
    <property type="component" value="Chromosome"/>
</dbReference>
<protein>
    <submittedName>
        <fullName evidence="3">Dehydrogenase</fullName>
    </submittedName>
</protein>
<dbReference type="KEGG" id="sphk:SKP52_13580"/>
<dbReference type="PRINTS" id="PR00080">
    <property type="entry name" value="SDRFAMILY"/>
</dbReference>
<dbReference type="PRINTS" id="PR00081">
    <property type="entry name" value="GDHRDH"/>
</dbReference>
<dbReference type="Gene3D" id="3.40.50.720">
    <property type="entry name" value="NAD(P)-binding Rossmann-like Domain"/>
    <property type="match status" value="1"/>
</dbReference>
<dbReference type="SUPFAM" id="SSF51735">
    <property type="entry name" value="NAD(P)-binding Rossmann-fold domains"/>
    <property type="match status" value="1"/>
</dbReference>
<dbReference type="STRING" id="1515612.SKP52_13580"/>
<dbReference type="InterPro" id="IPR002347">
    <property type="entry name" value="SDR_fam"/>
</dbReference>
<dbReference type="GO" id="GO:0016616">
    <property type="term" value="F:oxidoreductase activity, acting on the CH-OH group of donors, NAD or NADP as acceptor"/>
    <property type="evidence" value="ECO:0007669"/>
    <property type="project" value="TreeGrafter"/>
</dbReference>
<keyword evidence="4" id="KW-1185">Reference proteome</keyword>
<dbReference type="FunFam" id="3.40.50.720:FF:000084">
    <property type="entry name" value="Short-chain dehydrogenase reductase"/>
    <property type="match status" value="1"/>
</dbReference>
<dbReference type="NCBIfam" id="NF005559">
    <property type="entry name" value="PRK07231.1"/>
    <property type="match status" value="1"/>
</dbReference>
<sequence length="254" mass="26663">MMANEFSLDGKVALVTGAARGIGLEIACRLAQSGAQVVFTDVEPELGPEAAASVQGGSYRNLDVTVQSQWEDTIQEIRDQHGRLDILVNNAGISPAGNIEQSDLALWRRVQTINVESVFLGCRTALPLMRQSGEGGSIINLSSIQALRPAAELAAYSASKAAVRALTKSVALHAARDRIRCNSVHPGGVHTRMLDDFAALTGDAEAALLKLNAANPLGRVGLPLDIANGVLYLASDLSAWVTGLELVIDGGSTL</sequence>
<dbReference type="EMBL" id="CP009122">
    <property type="protein sequence ID" value="AJA09604.1"/>
    <property type="molecule type" value="Genomic_DNA"/>
</dbReference>
<dbReference type="InterPro" id="IPR036291">
    <property type="entry name" value="NAD(P)-bd_dom_sf"/>
</dbReference>
<evidence type="ECO:0000313" key="4">
    <source>
        <dbReference type="Proteomes" id="UP000030907"/>
    </source>
</evidence>
<dbReference type="SMART" id="SM00822">
    <property type="entry name" value="PKS_KR"/>
    <property type="match status" value="1"/>
</dbReference>
<evidence type="ECO:0000259" key="2">
    <source>
        <dbReference type="SMART" id="SM00822"/>
    </source>
</evidence>
<accession>A0A0A7PI02</accession>
<dbReference type="HOGENOM" id="CLU_010194_1_0_5"/>
<dbReference type="AlphaFoldDB" id="A0A0A7PI02"/>
<dbReference type="InterPro" id="IPR020904">
    <property type="entry name" value="Sc_DH/Rdtase_CS"/>
</dbReference>
<feature type="domain" description="Ketoreductase" evidence="2">
    <location>
        <begin position="11"/>
        <end position="190"/>
    </location>
</feature>
<dbReference type="PROSITE" id="PS00061">
    <property type="entry name" value="ADH_SHORT"/>
    <property type="match status" value="1"/>
</dbReference>
<evidence type="ECO:0000313" key="3">
    <source>
        <dbReference type="EMBL" id="AJA09604.1"/>
    </source>
</evidence>
<organism evidence="3 4">
    <name type="scientific">Sphingopyxis fribergensis</name>
    <dbReference type="NCBI Taxonomy" id="1515612"/>
    <lineage>
        <taxon>Bacteria</taxon>
        <taxon>Pseudomonadati</taxon>
        <taxon>Pseudomonadota</taxon>
        <taxon>Alphaproteobacteria</taxon>
        <taxon>Sphingomonadales</taxon>
        <taxon>Sphingomonadaceae</taxon>
        <taxon>Sphingopyxis</taxon>
    </lineage>
</organism>
<dbReference type="Pfam" id="PF13561">
    <property type="entry name" value="adh_short_C2"/>
    <property type="match status" value="1"/>
</dbReference>
<dbReference type="InterPro" id="IPR057326">
    <property type="entry name" value="KR_dom"/>
</dbReference>
<dbReference type="RefSeq" id="WP_228383645.1">
    <property type="nucleotide sequence ID" value="NZ_CP009122.1"/>
</dbReference>
<proteinExistence type="inferred from homology"/>
<dbReference type="PANTHER" id="PTHR42760">
    <property type="entry name" value="SHORT-CHAIN DEHYDROGENASES/REDUCTASES FAMILY MEMBER"/>
    <property type="match status" value="1"/>
</dbReference>
<reference evidence="3 4" key="1">
    <citation type="journal article" date="2015" name="Int. J. Syst. Evol. Microbiol.">
        <title>Description of Sphingopyxis fribergensis sp. nov. - a soil bacterium with the ability to degrade styrene and phenylacetic acid.</title>
        <authorList>
            <person name="Oelschlagel M."/>
            <person name="Ruckert C."/>
            <person name="Kalinowski J."/>
            <person name="Schmidt G."/>
            <person name="Schlomann M."/>
            <person name="Tischler D."/>
        </authorList>
    </citation>
    <scope>NUCLEOTIDE SEQUENCE [LARGE SCALE GENOMIC DNA]</scope>
    <source>
        <strain evidence="3 4">Kp5.2</strain>
    </source>
</reference>
<comment type="similarity">
    <text evidence="1">Belongs to the short-chain dehydrogenases/reductases (SDR) family.</text>
</comment>
<evidence type="ECO:0000256" key="1">
    <source>
        <dbReference type="ARBA" id="ARBA00006484"/>
    </source>
</evidence>